<gene>
    <name evidence="1" type="ORF">AWB65_06666</name>
</gene>
<dbReference type="SUPFAM" id="SSF52172">
    <property type="entry name" value="CheY-like"/>
    <property type="match status" value="1"/>
</dbReference>
<dbReference type="InterPro" id="IPR011006">
    <property type="entry name" value="CheY-like_superfamily"/>
</dbReference>
<dbReference type="AlphaFoldDB" id="A0A158JH12"/>
<dbReference type="EMBL" id="FCNW02000103">
    <property type="protein sequence ID" value="SAL68157.1"/>
    <property type="molecule type" value="Genomic_DNA"/>
</dbReference>
<evidence type="ECO:0000313" key="1">
    <source>
        <dbReference type="EMBL" id="SAL68157.1"/>
    </source>
</evidence>
<proteinExistence type="predicted"/>
<evidence type="ECO:0000313" key="2">
    <source>
        <dbReference type="Proteomes" id="UP000054977"/>
    </source>
</evidence>
<reference evidence="1" key="1">
    <citation type="submission" date="2016-01" db="EMBL/GenBank/DDBJ databases">
        <authorList>
            <person name="Peeters C."/>
        </authorList>
    </citation>
    <scope>NUCLEOTIDE SEQUENCE [LARGE SCALE GENOMIC DNA]</scope>
    <source>
        <strain evidence="1">LMG 22934</strain>
    </source>
</reference>
<dbReference type="Proteomes" id="UP000054977">
    <property type="component" value="Unassembled WGS sequence"/>
</dbReference>
<keyword evidence="2" id="KW-1185">Reference proteome</keyword>
<sequence>MEIRQHADNWNFNFGSNLLVGYADLQHQALSQVLLLGQLPTRGRDMTGRHFEAAGSEYGIWSPKRLPTGVGCRRILVAHSEKSVGESSVLLFGIKGFAAMYERDFSATGAIVRAWEPQAVLFDTRLGRTGDTSFIKEMHDEPENHSRLLVAMSRPVQESIGTLQQRGFDGYCRRPCALWHLAELLSVSFAPAGEV</sequence>
<name>A0A158JH12_9BURK</name>
<organism evidence="1 2">
    <name type="scientific">Caballeronia humi</name>
    <dbReference type="NCBI Taxonomy" id="326474"/>
    <lineage>
        <taxon>Bacteria</taxon>
        <taxon>Pseudomonadati</taxon>
        <taxon>Pseudomonadota</taxon>
        <taxon>Betaproteobacteria</taxon>
        <taxon>Burkholderiales</taxon>
        <taxon>Burkholderiaceae</taxon>
        <taxon>Caballeronia</taxon>
    </lineage>
</organism>
<comment type="caution">
    <text evidence="1">The sequence shown here is derived from an EMBL/GenBank/DDBJ whole genome shotgun (WGS) entry which is preliminary data.</text>
</comment>
<accession>A0A158JH12</accession>
<protein>
    <submittedName>
        <fullName evidence="1">Response regulator receiver protein</fullName>
    </submittedName>
</protein>